<dbReference type="Gene3D" id="2.30.30.190">
    <property type="entry name" value="CAP Gly-rich-like domain"/>
    <property type="match status" value="1"/>
</dbReference>
<evidence type="ECO:0000313" key="4">
    <source>
        <dbReference type="EMBL" id="CAH0107382.1"/>
    </source>
</evidence>
<protein>
    <recommendedName>
        <fullName evidence="3">CAP-Gly domain-containing protein</fullName>
    </recommendedName>
</protein>
<keyword evidence="1" id="KW-0175">Coiled coil</keyword>
<evidence type="ECO:0000313" key="5">
    <source>
        <dbReference type="Proteomes" id="UP000789390"/>
    </source>
</evidence>
<dbReference type="Pfam" id="PF01302">
    <property type="entry name" value="CAP_GLY"/>
    <property type="match status" value="1"/>
</dbReference>
<dbReference type="PROSITE" id="PS50245">
    <property type="entry name" value="CAP_GLY_2"/>
    <property type="match status" value="1"/>
</dbReference>
<dbReference type="Proteomes" id="UP000789390">
    <property type="component" value="Unassembled WGS sequence"/>
</dbReference>
<gene>
    <name evidence="4" type="ORF">DGAL_LOCUS10676</name>
</gene>
<evidence type="ECO:0000256" key="2">
    <source>
        <dbReference type="SAM" id="MobiDB-lite"/>
    </source>
</evidence>
<dbReference type="AlphaFoldDB" id="A0A8J2RY65"/>
<organism evidence="4 5">
    <name type="scientific">Daphnia galeata</name>
    <dbReference type="NCBI Taxonomy" id="27404"/>
    <lineage>
        <taxon>Eukaryota</taxon>
        <taxon>Metazoa</taxon>
        <taxon>Ecdysozoa</taxon>
        <taxon>Arthropoda</taxon>
        <taxon>Crustacea</taxon>
        <taxon>Branchiopoda</taxon>
        <taxon>Diplostraca</taxon>
        <taxon>Cladocera</taxon>
        <taxon>Anomopoda</taxon>
        <taxon>Daphniidae</taxon>
        <taxon>Daphnia</taxon>
    </lineage>
</organism>
<dbReference type="SMART" id="SM01052">
    <property type="entry name" value="CAP_GLY"/>
    <property type="match status" value="1"/>
</dbReference>
<evidence type="ECO:0000259" key="3">
    <source>
        <dbReference type="PROSITE" id="PS50245"/>
    </source>
</evidence>
<comment type="caution">
    <text evidence="4">The sequence shown here is derived from an EMBL/GenBank/DDBJ whole genome shotgun (WGS) entry which is preliminary data.</text>
</comment>
<feature type="region of interest" description="Disordered" evidence="2">
    <location>
        <begin position="294"/>
        <end position="359"/>
    </location>
</feature>
<name>A0A8J2RY65_9CRUS</name>
<accession>A0A8J2RY65</accession>
<reference evidence="4" key="1">
    <citation type="submission" date="2021-11" db="EMBL/GenBank/DDBJ databases">
        <authorList>
            <person name="Schell T."/>
        </authorList>
    </citation>
    <scope>NUCLEOTIDE SEQUENCE</scope>
    <source>
        <strain evidence="4">M5</strain>
    </source>
</reference>
<dbReference type="SUPFAM" id="SSF74924">
    <property type="entry name" value="Cap-Gly domain"/>
    <property type="match status" value="1"/>
</dbReference>
<dbReference type="OrthoDB" id="2130750at2759"/>
<sequence length="452" mass="50773">MEVKCINSSVNSTELRSTIVHLRDQLDQCKQQVLELNSLQFEFRAKLGSLLRKMEKENVLTQRVTPCGVTLTDTETQTCELLPRRWNSDLSLDLDGKSNGKRYQRVERSDLASFCISSEAIVAPPIIRQPSQKKTSYKPKFTNRLDVSNHGMGKHQVDNLLLSDLGLTSQAPDFSQSEFNLSSDDHWSKENQKQLGGRVRFLSHEDNPGGFNDEEEDLEVMKDLPQQSQIFHSHSGSWATLTHSERDLSELDSCLSLNYQERTEPKFFTSSTPYKNLRSKFKQSVSFHDLLPSKATQSMPNLQKQNHSGGEINNSNARRTLPLSSNTDIGNSNKRHSSTNMEQRSHSFNATRRSSLTGDIENGPYVPSAISSLFLGGRVKALHGGHLVVTGVVWYRGKLPGITEDIVGIEIDQVGLGGDGTFQGHRYFRCAPGRGLFVPFRKIIMAWPTHPQ</sequence>
<dbReference type="InterPro" id="IPR036859">
    <property type="entry name" value="CAP-Gly_dom_sf"/>
</dbReference>
<evidence type="ECO:0000256" key="1">
    <source>
        <dbReference type="SAM" id="Coils"/>
    </source>
</evidence>
<dbReference type="EMBL" id="CAKKLH010000268">
    <property type="protein sequence ID" value="CAH0107382.1"/>
    <property type="molecule type" value="Genomic_DNA"/>
</dbReference>
<dbReference type="InterPro" id="IPR000938">
    <property type="entry name" value="CAP-Gly_domain"/>
</dbReference>
<proteinExistence type="predicted"/>
<feature type="domain" description="CAP-Gly" evidence="3">
    <location>
        <begin position="397"/>
        <end position="439"/>
    </location>
</feature>
<keyword evidence="5" id="KW-1185">Reference proteome</keyword>
<feature type="compositionally biased region" description="Polar residues" evidence="2">
    <location>
        <begin position="294"/>
        <end position="357"/>
    </location>
</feature>
<feature type="coiled-coil region" evidence="1">
    <location>
        <begin position="12"/>
        <end position="39"/>
    </location>
</feature>